<dbReference type="AlphaFoldDB" id="A0AAV6IXK7"/>
<name>A0AAV6IXK7_9ERIC</name>
<keyword evidence="2" id="KW-1185">Reference proteome</keyword>
<reference evidence="1" key="1">
    <citation type="submission" date="2020-08" db="EMBL/GenBank/DDBJ databases">
        <title>Plant Genome Project.</title>
        <authorList>
            <person name="Zhang R.-G."/>
        </authorList>
    </citation>
    <scope>NUCLEOTIDE SEQUENCE</scope>
    <source>
        <strain evidence="1">WSP0</strain>
        <tissue evidence="1">Leaf</tissue>
    </source>
</reference>
<gene>
    <name evidence="1" type="ORF">RHGRI_027707</name>
</gene>
<dbReference type="GO" id="GO:0045893">
    <property type="term" value="P:positive regulation of DNA-templated transcription"/>
    <property type="evidence" value="ECO:0007669"/>
    <property type="project" value="TreeGrafter"/>
</dbReference>
<sequence>MRLRALPLSPSQNGFFPNSGITQLGVNQNLTKHGAIQRRPKFRRVSAKLENEEEESKKDKQSLFGMVTDALDFAQVRSEADAQLLEEAREATKSGEKMSKEQVYMEQAQKYPLHMEIFVNMGASIPLSAYLTQFSKLGTLNLHVPLTTFCSRLIINRFRSFSSNQWMDNMLKKVGWTKHAKFARKILGVNQGKWTRWAGMLMWLVWKSLILATSLPDSSPDERGELARLKNIAAV</sequence>
<accession>A0AAV6IXK7</accession>
<dbReference type="PANTHER" id="PTHR36771">
    <property type="entry name" value="POTASSIUM TRANSPORTER"/>
    <property type="match status" value="1"/>
</dbReference>
<dbReference type="PANTHER" id="PTHR36771:SF2">
    <property type="entry name" value="POTASSIUM TRANSPORTER"/>
    <property type="match status" value="1"/>
</dbReference>
<evidence type="ECO:0000313" key="2">
    <source>
        <dbReference type="Proteomes" id="UP000823749"/>
    </source>
</evidence>
<dbReference type="GO" id="GO:0009658">
    <property type="term" value="P:chloroplast organization"/>
    <property type="evidence" value="ECO:0007669"/>
    <property type="project" value="TreeGrafter"/>
</dbReference>
<proteinExistence type="predicted"/>
<evidence type="ECO:0000313" key="1">
    <source>
        <dbReference type="EMBL" id="KAG5533611.1"/>
    </source>
</evidence>
<protein>
    <submittedName>
        <fullName evidence="1">Uncharacterized protein</fullName>
    </submittedName>
</protein>
<organism evidence="1 2">
    <name type="scientific">Rhododendron griersonianum</name>
    <dbReference type="NCBI Taxonomy" id="479676"/>
    <lineage>
        <taxon>Eukaryota</taxon>
        <taxon>Viridiplantae</taxon>
        <taxon>Streptophyta</taxon>
        <taxon>Embryophyta</taxon>
        <taxon>Tracheophyta</taxon>
        <taxon>Spermatophyta</taxon>
        <taxon>Magnoliopsida</taxon>
        <taxon>eudicotyledons</taxon>
        <taxon>Gunneridae</taxon>
        <taxon>Pentapetalae</taxon>
        <taxon>asterids</taxon>
        <taxon>Ericales</taxon>
        <taxon>Ericaceae</taxon>
        <taxon>Ericoideae</taxon>
        <taxon>Rhodoreae</taxon>
        <taxon>Rhododendron</taxon>
    </lineage>
</organism>
<dbReference type="Proteomes" id="UP000823749">
    <property type="component" value="Chromosome 9"/>
</dbReference>
<dbReference type="EMBL" id="JACTNZ010000009">
    <property type="protein sequence ID" value="KAG5533611.1"/>
    <property type="molecule type" value="Genomic_DNA"/>
</dbReference>
<comment type="caution">
    <text evidence="1">The sequence shown here is derived from an EMBL/GenBank/DDBJ whole genome shotgun (WGS) entry which is preliminary data.</text>
</comment>